<accession>A0ABV1YAE3</accession>
<feature type="region of interest" description="Disordered" evidence="1">
    <location>
        <begin position="1"/>
        <end position="23"/>
    </location>
</feature>
<evidence type="ECO:0000256" key="1">
    <source>
        <dbReference type="SAM" id="MobiDB-lite"/>
    </source>
</evidence>
<name>A0ABV1YAE3_9HYPH</name>
<dbReference type="EMBL" id="JAMYPJ010000003">
    <property type="protein sequence ID" value="MER8932037.1"/>
    <property type="molecule type" value="Genomic_DNA"/>
</dbReference>
<feature type="transmembrane region" description="Helical" evidence="2">
    <location>
        <begin position="40"/>
        <end position="63"/>
    </location>
</feature>
<keyword evidence="2" id="KW-0812">Transmembrane</keyword>
<sequence length="103" mass="11124">MAKADRTPAIEKAATERQRANARAGNPIQASAFYGMLKQIAFAAVLIQVAVYSALLTQTILFASTASQAANAQQPDQPVAVKERMYARQFTIAMTAPLSQRQP</sequence>
<gene>
    <name evidence="3" type="ORF">NKI33_03520</name>
</gene>
<evidence type="ECO:0000313" key="3">
    <source>
        <dbReference type="EMBL" id="MER8932037.1"/>
    </source>
</evidence>
<dbReference type="RefSeq" id="WP_287270509.1">
    <property type="nucleotide sequence ID" value="NZ_JAMYMY010000002.1"/>
</dbReference>
<dbReference type="Proteomes" id="UP001464387">
    <property type="component" value="Unassembled WGS sequence"/>
</dbReference>
<keyword evidence="2" id="KW-0472">Membrane</keyword>
<keyword evidence="4" id="KW-1185">Reference proteome</keyword>
<proteinExistence type="predicted"/>
<feature type="compositionally biased region" description="Basic and acidic residues" evidence="1">
    <location>
        <begin position="1"/>
        <end position="19"/>
    </location>
</feature>
<protein>
    <submittedName>
        <fullName evidence="3">Uncharacterized protein</fullName>
    </submittedName>
</protein>
<keyword evidence="2" id="KW-1133">Transmembrane helix</keyword>
<comment type="caution">
    <text evidence="3">The sequence shown here is derived from an EMBL/GenBank/DDBJ whole genome shotgun (WGS) entry which is preliminary data.</text>
</comment>
<evidence type="ECO:0000256" key="2">
    <source>
        <dbReference type="SAM" id="Phobius"/>
    </source>
</evidence>
<evidence type="ECO:0000313" key="4">
    <source>
        <dbReference type="Proteomes" id="UP001464387"/>
    </source>
</evidence>
<reference evidence="3 4" key="1">
    <citation type="journal article" date="2024" name="Proc. Natl. Acad. Sci. U.S.A.">
        <title>The evolutionary genomics of adaptation to stress in wild rhizobium bacteria.</title>
        <authorList>
            <person name="Kehlet-Delgado H."/>
            <person name="Montoya A.P."/>
            <person name="Jensen K.T."/>
            <person name="Wendlandt C.E."/>
            <person name="Dexheimer C."/>
            <person name="Roberts M."/>
            <person name="Torres Martinez L."/>
            <person name="Friesen M.L."/>
            <person name="Griffitts J.S."/>
            <person name="Porter S.S."/>
        </authorList>
    </citation>
    <scope>NUCLEOTIDE SEQUENCE [LARGE SCALE GENOMIC DNA]</scope>
    <source>
        <strain evidence="3 4">M0729</strain>
    </source>
</reference>
<organism evidence="3 4">
    <name type="scientific">Mesorhizobium opportunistum</name>
    <dbReference type="NCBI Taxonomy" id="593909"/>
    <lineage>
        <taxon>Bacteria</taxon>
        <taxon>Pseudomonadati</taxon>
        <taxon>Pseudomonadota</taxon>
        <taxon>Alphaproteobacteria</taxon>
        <taxon>Hyphomicrobiales</taxon>
        <taxon>Phyllobacteriaceae</taxon>
        <taxon>Mesorhizobium</taxon>
    </lineage>
</organism>